<evidence type="ECO:0000256" key="3">
    <source>
        <dbReference type="ARBA" id="ARBA00022777"/>
    </source>
</evidence>
<sequence>MTLPTPNADGRWILPDQITGNEACFSAIVRTSMEAIISVNEGQSIVLFNPMAEALFGISASEAVGKPLDLLIPSRFRASHATHVKRFGVTGVSDRQMGQQRTLFGLRRDGSEFPIEASISQTSDSQGRKLFTVMLRDVTERVRAEARLRHSREELQALSDSILSTREEEKRRVARELHDDIGQRLSALKMDLVMLENDLRREGASTGSCSQAAAMHAGLDAAIAAVRQISADLRPALLDELGLTAALDWLGKDFSHRYAISVDTHVPDHVEVSDQAATAVFRIVQEALNNVVHHANASRVWIDLHQADDDHVLSVRDDGDGWDGEIKDPARRSFGLLGIRERARLLGGTLSLANTPGRASNFPCGFPPGLPRRGNAMIRVVIADDHAVVRNGLRHILERESDVGVVGEASKASEVSHVVRETTPDVILLDLSMPGRSGLELVRLVRTDHPATRILVLTMHAEEQYVVRAFRAGAAGYLTKDSAATDLIDALRKVAGGGTYVSPEMAEKLALGLQERPDAPHTGLSDRELEVFRRIVNGESLTEIAEALSVSAKTVSTYKMRLLEKLQLRSDAALVRYAIQANLFPDDSEI</sequence>
<dbReference type="Proteomes" id="UP001056132">
    <property type="component" value="Chromosome 1"/>
</dbReference>
<dbReference type="InterPro" id="IPR035965">
    <property type="entry name" value="PAS-like_dom_sf"/>
</dbReference>
<feature type="domain" description="Response regulatory" evidence="8">
    <location>
        <begin position="379"/>
        <end position="495"/>
    </location>
</feature>
<dbReference type="SUPFAM" id="SSF46894">
    <property type="entry name" value="C-terminal effector domain of the bipartite response regulators"/>
    <property type="match status" value="1"/>
</dbReference>
<dbReference type="PANTHER" id="PTHR24421">
    <property type="entry name" value="NITRATE/NITRITE SENSOR PROTEIN NARX-RELATED"/>
    <property type="match status" value="1"/>
</dbReference>
<evidence type="ECO:0000256" key="1">
    <source>
        <dbReference type="ARBA" id="ARBA00022553"/>
    </source>
</evidence>
<dbReference type="PANTHER" id="PTHR24421:SF59">
    <property type="entry name" value="OXYGEN SENSOR HISTIDINE KINASE NREB"/>
    <property type="match status" value="1"/>
</dbReference>
<dbReference type="Pfam" id="PF00989">
    <property type="entry name" value="PAS"/>
    <property type="match status" value="1"/>
</dbReference>
<keyword evidence="3" id="KW-0418">Kinase</keyword>
<dbReference type="InterPro" id="IPR036890">
    <property type="entry name" value="HATPase_C_sf"/>
</dbReference>
<dbReference type="KEGG" id="ccam:M5D45_05615"/>
<dbReference type="InterPro" id="IPR050482">
    <property type="entry name" value="Sensor_HK_TwoCompSys"/>
</dbReference>
<dbReference type="SMART" id="SM00421">
    <property type="entry name" value="HTH_LUXR"/>
    <property type="match status" value="1"/>
</dbReference>
<dbReference type="NCBIfam" id="TIGR00229">
    <property type="entry name" value="sensory_box"/>
    <property type="match status" value="1"/>
</dbReference>
<dbReference type="InterPro" id="IPR001789">
    <property type="entry name" value="Sig_transdc_resp-reg_receiver"/>
</dbReference>
<dbReference type="CDD" id="cd06170">
    <property type="entry name" value="LuxR_C_like"/>
    <property type="match status" value="1"/>
</dbReference>
<dbReference type="PROSITE" id="PS50112">
    <property type="entry name" value="PAS"/>
    <property type="match status" value="1"/>
</dbReference>
<dbReference type="GO" id="GO:0000155">
    <property type="term" value="F:phosphorelay sensor kinase activity"/>
    <property type="evidence" value="ECO:0007669"/>
    <property type="project" value="InterPro"/>
</dbReference>
<feature type="modified residue" description="4-aspartylphosphate" evidence="6">
    <location>
        <position position="430"/>
    </location>
</feature>
<dbReference type="InterPro" id="IPR013767">
    <property type="entry name" value="PAS_fold"/>
</dbReference>
<keyword evidence="5" id="KW-0238">DNA-binding</keyword>
<evidence type="ECO:0000259" key="9">
    <source>
        <dbReference type="PROSITE" id="PS50112"/>
    </source>
</evidence>
<dbReference type="CDD" id="cd00130">
    <property type="entry name" value="PAS"/>
    <property type="match status" value="1"/>
</dbReference>
<evidence type="ECO:0000256" key="4">
    <source>
        <dbReference type="ARBA" id="ARBA00023012"/>
    </source>
</evidence>
<dbReference type="GO" id="GO:0046983">
    <property type="term" value="F:protein dimerization activity"/>
    <property type="evidence" value="ECO:0007669"/>
    <property type="project" value="InterPro"/>
</dbReference>
<evidence type="ECO:0000313" key="11">
    <source>
        <dbReference type="EMBL" id="URF05296.1"/>
    </source>
</evidence>
<dbReference type="AlphaFoldDB" id="A0AAE9I2Z2"/>
<dbReference type="PROSITE" id="PS50043">
    <property type="entry name" value="HTH_LUXR_2"/>
    <property type="match status" value="1"/>
</dbReference>
<dbReference type="InterPro" id="IPR000792">
    <property type="entry name" value="Tscrpt_reg_LuxR_C"/>
</dbReference>
<dbReference type="EMBL" id="CP097330">
    <property type="protein sequence ID" value="URF05296.1"/>
    <property type="molecule type" value="Genomic_DNA"/>
</dbReference>
<evidence type="ECO:0000259" key="10">
    <source>
        <dbReference type="PROSITE" id="PS50113"/>
    </source>
</evidence>
<keyword evidence="4" id="KW-0902">Two-component regulatory system</keyword>
<dbReference type="RefSeq" id="WP_250025177.1">
    <property type="nucleotide sequence ID" value="NZ_CP097330.1"/>
</dbReference>
<dbReference type="GO" id="GO:0006355">
    <property type="term" value="P:regulation of DNA-templated transcription"/>
    <property type="evidence" value="ECO:0007669"/>
    <property type="project" value="InterPro"/>
</dbReference>
<evidence type="ECO:0000313" key="12">
    <source>
        <dbReference type="Proteomes" id="UP001056132"/>
    </source>
</evidence>
<dbReference type="Pfam" id="PF07730">
    <property type="entry name" value="HisKA_3"/>
    <property type="match status" value="1"/>
</dbReference>
<evidence type="ECO:0000259" key="8">
    <source>
        <dbReference type="PROSITE" id="PS50110"/>
    </source>
</evidence>
<evidence type="ECO:0000256" key="2">
    <source>
        <dbReference type="ARBA" id="ARBA00022679"/>
    </source>
</evidence>
<dbReference type="Pfam" id="PF00196">
    <property type="entry name" value="GerE"/>
    <property type="match status" value="1"/>
</dbReference>
<dbReference type="SUPFAM" id="SSF55785">
    <property type="entry name" value="PYP-like sensor domain (PAS domain)"/>
    <property type="match status" value="1"/>
</dbReference>
<dbReference type="InterPro" id="IPR058245">
    <property type="entry name" value="NreC/VraR/RcsB-like_REC"/>
</dbReference>
<name>A0AAE9I2Z2_9BURK</name>
<evidence type="ECO:0000256" key="6">
    <source>
        <dbReference type="PROSITE-ProRule" id="PRU00169"/>
    </source>
</evidence>
<dbReference type="Gene3D" id="1.20.5.1930">
    <property type="match status" value="1"/>
</dbReference>
<dbReference type="Gene3D" id="3.30.565.10">
    <property type="entry name" value="Histidine kinase-like ATPase, C-terminal domain"/>
    <property type="match status" value="1"/>
</dbReference>
<dbReference type="InterPro" id="IPR000014">
    <property type="entry name" value="PAS"/>
</dbReference>
<dbReference type="SMART" id="SM00387">
    <property type="entry name" value="HATPase_c"/>
    <property type="match status" value="1"/>
</dbReference>
<dbReference type="Pfam" id="PF02518">
    <property type="entry name" value="HATPase_c"/>
    <property type="match status" value="1"/>
</dbReference>
<dbReference type="SMART" id="SM00091">
    <property type="entry name" value="PAS"/>
    <property type="match status" value="1"/>
</dbReference>
<keyword evidence="2" id="KW-0808">Transferase</keyword>
<gene>
    <name evidence="11" type="ORF">M5D45_05615</name>
</gene>
<evidence type="ECO:0000256" key="5">
    <source>
        <dbReference type="ARBA" id="ARBA00023125"/>
    </source>
</evidence>
<reference evidence="11" key="1">
    <citation type="journal article" date="2022" name="Microbiol. Resour. Announc.">
        <title>Genome Sequence of Cupriavidus campinensis Strain G5, a Member of a Bacterial Consortium Capable of Polyethylene Degradation.</title>
        <authorList>
            <person name="Schneider B."/>
            <person name="Pfeiffer F."/>
            <person name="Dyall-Smith M."/>
            <person name="Kunte H.J."/>
        </authorList>
    </citation>
    <scope>NUCLEOTIDE SEQUENCE</scope>
    <source>
        <strain evidence="11">G5</strain>
    </source>
</reference>
<dbReference type="InterPro" id="IPR016032">
    <property type="entry name" value="Sig_transdc_resp-reg_C-effctor"/>
</dbReference>
<evidence type="ECO:0000259" key="7">
    <source>
        <dbReference type="PROSITE" id="PS50043"/>
    </source>
</evidence>
<dbReference type="PROSITE" id="PS50113">
    <property type="entry name" value="PAC"/>
    <property type="match status" value="1"/>
</dbReference>
<dbReference type="InterPro" id="IPR003594">
    <property type="entry name" value="HATPase_dom"/>
</dbReference>
<dbReference type="Gene3D" id="3.30.450.20">
    <property type="entry name" value="PAS domain"/>
    <property type="match status" value="1"/>
</dbReference>
<dbReference type="GO" id="GO:0003677">
    <property type="term" value="F:DNA binding"/>
    <property type="evidence" value="ECO:0007669"/>
    <property type="project" value="UniProtKB-KW"/>
</dbReference>
<dbReference type="InterPro" id="IPR000700">
    <property type="entry name" value="PAS-assoc_C"/>
</dbReference>
<keyword evidence="1 6" id="KW-0597">Phosphoprotein</keyword>
<dbReference type="Pfam" id="PF00072">
    <property type="entry name" value="Response_reg"/>
    <property type="match status" value="1"/>
</dbReference>
<dbReference type="SMART" id="SM00448">
    <property type="entry name" value="REC"/>
    <property type="match status" value="1"/>
</dbReference>
<dbReference type="PROSITE" id="PS50110">
    <property type="entry name" value="RESPONSE_REGULATORY"/>
    <property type="match status" value="1"/>
</dbReference>
<dbReference type="SUPFAM" id="SSF55874">
    <property type="entry name" value="ATPase domain of HSP90 chaperone/DNA topoisomerase II/histidine kinase"/>
    <property type="match status" value="1"/>
</dbReference>
<organism evidence="11 12">
    <name type="scientific">Cupriavidus campinensis</name>
    <dbReference type="NCBI Taxonomy" id="151783"/>
    <lineage>
        <taxon>Bacteria</taxon>
        <taxon>Pseudomonadati</taxon>
        <taxon>Pseudomonadota</taxon>
        <taxon>Betaproteobacteria</taxon>
        <taxon>Burkholderiales</taxon>
        <taxon>Burkholderiaceae</taxon>
        <taxon>Cupriavidus</taxon>
    </lineage>
</organism>
<dbReference type="SUPFAM" id="SSF52172">
    <property type="entry name" value="CheY-like"/>
    <property type="match status" value="1"/>
</dbReference>
<feature type="domain" description="HTH luxR-type" evidence="7">
    <location>
        <begin position="517"/>
        <end position="582"/>
    </location>
</feature>
<proteinExistence type="predicted"/>
<dbReference type="PRINTS" id="PR00038">
    <property type="entry name" value="HTHLUXR"/>
</dbReference>
<feature type="domain" description="PAC" evidence="10">
    <location>
        <begin position="99"/>
        <end position="150"/>
    </location>
</feature>
<dbReference type="CDD" id="cd16917">
    <property type="entry name" value="HATPase_UhpB-NarQ-NarX-like"/>
    <property type="match status" value="1"/>
</dbReference>
<feature type="domain" description="PAS" evidence="9">
    <location>
        <begin position="21"/>
        <end position="74"/>
    </location>
</feature>
<dbReference type="GO" id="GO:0016020">
    <property type="term" value="C:membrane"/>
    <property type="evidence" value="ECO:0007669"/>
    <property type="project" value="InterPro"/>
</dbReference>
<dbReference type="CDD" id="cd17535">
    <property type="entry name" value="REC_NarL-like"/>
    <property type="match status" value="1"/>
</dbReference>
<dbReference type="InterPro" id="IPR011712">
    <property type="entry name" value="Sig_transdc_His_kin_sub3_dim/P"/>
</dbReference>
<accession>A0AAE9I2Z2</accession>
<reference evidence="11" key="2">
    <citation type="submission" date="2022-05" db="EMBL/GenBank/DDBJ databases">
        <authorList>
            <person name="Kunte H.-J."/>
        </authorList>
    </citation>
    <scope>NUCLEOTIDE SEQUENCE</scope>
    <source>
        <strain evidence="11">G5</strain>
    </source>
</reference>
<dbReference type="Gene3D" id="3.40.50.2300">
    <property type="match status" value="1"/>
</dbReference>
<dbReference type="InterPro" id="IPR011006">
    <property type="entry name" value="CheY-like_superfamily"/>
</dbReference>
<protein>
    <submittedName>
        <fullName evidence="11">Response regulator</fullName>
    </submittedName>
</protein>